<keyword evidence="2" id="KW-1185">Reference proteome</keyword>
<dbReference type="Pfam" id="PF12836">
    <property type="entry name" value="HHH_3"/>
    <property type="match status" value="1"/>
</dbReference>
<dbReference type="Gene3D" id="1.10.150.280">
    <property type="entry name" value="AF1531-like domain"/>
    <property type="match status" value="1"/>
</dbReference>
<protein>
    <submittedName>
        <fullName evidence="1">Helix-hairpin-helix domain-containing protein</fullName>
    </submittedName>
</protein>
<organism evidence="1 2">
    <name type="scientific">Chryseosolibacter histidini</name>
    <dbReference type="NCBI Taxonomy" id="2782349"/>
    <lineage>
        <taxon>Bacteria</taxon>
        <taxon>Pseudomonadati</taxon>
        <taxon>Bacteroidota</taxon>
        <taxon>Cytophagia</taxon>
        <taxon>Cytophagales</taxon>
        <taxon>Chryseotaleaceae</taxon>
        <taxon>Chryseosolibacter</taxon>
    </lineage>
</organism>
<evidence type="ECO:0000313" key="2">
    <source>
        <dbReference type="Proteomes" id="UP001319200"/>
    </source>
</evidence>
<dbReference type="AlphaFoldDB" id="A0AAP2DPS2"/>
<comment type="caution">
    <text evidence="1">The sequence shown here is derived from an EMBL/GenBank/DDBJ whole genome shotgun (WGS) entry which is preliminary data.</text>
</comment>
<reference evidence="1 2" key="1">
    <citation type="submission" date="2021-05" db="EMBL/GenBank/DDBJ databases">
        <title>A Polyphasic approach of four new species of the genus Ohtaekwangia: Ohtaekwangia histidinii sp. nov., Ohtaekwangia cretensis sp. nov., Ohtaekwangia indiensis sp. nov., Ohtaekwangia reichenbachii sp. nov. from diverse environment.</title>
        <authorList>
            <person name="Octaviana S."/>
        </authorList>
    </citation>
    <scope>NUCLEOTIDE SEQUENCE [LARGE SCALE GENOMIC DNA]</scope>
    <source>
        <strain evidence="1 2">PWU4</strain>
    </source>
</reference>
<dbReference type="Proteomes" id="UP001319200">
    <property type="component" value="Unassembled WGS sequence"/>
</dbReference>
<dbReference type="RefSeq" id="WP_254167176.1">
    <property type="nucleotide sequence ID" value="NZ_JAHESF010000024.1"/>
</dbReference>
<evidence type="ECO:0000313" key="1">
    <source>
        <dbReference type="EMBL" id="MBT1699319.1"/>
    </source>
</evidence>
<dbReference type="SUPFAM" id="SSF47781">
    <property type="entry name" value="RuvA domain 2-like"/>
    <property type="match status" value="1"/>
</dbReference>
<proteinExistence type="predicted"/>
<accession>A0AAP2DPS2</accession>
<gene>
    <name evidence="1" type="ORF">KK083_20650</name>
</gene>
<dbReference type="EMBL" id="JAHESF010000024">
    <property type="protein sequence ID" value="MBT1699319.1"/>
    <property type="molecule type" value="Genomic_DNA"/>
</dbReference>
<name>A0AAP2DPS2_9BACT</name>
<sequence length="683" mass="78123">MNRRNVIWPLFVAGVTCLAQEHPRSAQELSRLEELTAFQDEDADYESLYENLLQLIAAPVDLNKASAEELGALHLLTQQQIEALIQYRNAYGPLVSIYELQAVRALDLETIRRMQSLVKVNDPQSIIGRSLLERALFERNSYLITRYERTLEHKAGNDHAADTSKIFKGSPGKLYTRFRSAIPGDYSLGFTAEKDAGEQFRWSAKQKQYGFDFLSCHAQIRNKGKIKNLIAGDYQCQFGQGLVLGGPFGLGKGAETVTTARKNNVGLMPYTSVNESGFYRGLAGTFQLHRRISITALYSALRRDGSEQTGDERNVTISSLQVTGFHRNDDELRTRKKVLEKNYAAVISYNRGNLDAGVIFHGIRFSDRVQKKPTPYNQFVFNGKTNVALSMFVNYTHSNFNFFSEIARSQHGGRAVIAGVLTSLHKKFDLAMLFRKFDPHYHSFYANAFAESSQAQNETGIYWGWKYTWSRRYSVCGYMDLFSFPWLGFRRYAPAYGHEWLLKFNYQPSRKTTVFVQAREEKKARNTGAAENLYRVSNGTRRNFWFVLSCSPAEKLTMRTRAQFNTYSLYGSTTKGMVLLQDASYTVGRFQCSVRHAVFDTDDYENRSYVYENDAWMSFSLPAYDGVGLRNYVLLEYKVSKTLSLWLRYARTRYIDRSEIGSGVEMIAGNTRKDVKFQALITF</sequence>
<dbReference type="InterPro" id="IPR010994">
    <property type="entry name" value="RuvA_2-like"/>
</dbReference>